<reference evidence="2 3" key="1">
    <citation type="submission" date="2018-06" db="EMBL/GenBank/DDBJ databases">
        <authorList>
            <consortium name="Pathogen Informatics"/>
            <person name="Doyle S."/>
        </authorList>
    </citation>
    <scope>NUCLEOTIDE SEQUENCE [LARGE SCALE GENOMIC DNA]</scope>
    <source>
        <strain evidence="2 3">NCTC12224</strain>
    </source>
</reference>
<dbReference type="AlphaFoldDB" id="A0A380KDC7"/>
<dbReference type="SMART" id="SM00855">
    <property type="entry name" value="PGAM"/>
    <property type="match status" value="1"/>
</dbReference>
<dbReference type="GO" id="GO:0016791">
    <property type="term" value="F:phosphatase activity"/>
    <property type="evidence" value="ECO:0007669"/>
    <property type="project" value="TreeGrafter"/>
</dbReference>
<gene>
    <name evidence="2" type="primary">gpmA_3</name>
    <name evidence="2" type="ORF">NCTC12224_01723</name>
</gene>
<evidence type="ECO:0000256" key="1">
    <source>
        <dbReference type="PIRSR" id="PIRSR613078-2"/>
    </source>
</evidence>
<dbReference type="CDD" id="cd07067">
    <property type="entry name" value="HP_PGM_like"/>
    <property type="match status" value="1"/>
</dbReference>
<dbReference type="InterPro" id="IPR050275">
    <property type="entry name" value="PGM_Phosphatase"/>
</dbReference>
<accession>A0A380KDC7</accession>
<dbReference type="EC" id="5.4.2.-" evidence="2"/>
<dbReference type="GO" id="GO:0005737">
    <property type="term" value="C:cytoplasm"/>
    <property type="evidence" value="ECO:0007669"/>
    <property type="project" value="TreeGrafter"/>
</dbReference>
<dbReference type="InterPro" id="IPR029033">
    <property type="entry name" value="His_PPase_superfam"/>
</dbReference>
<dbReference type="SUPFAM" id="SSF53254">
    <property type="entry name" value="Phosphoglycerate mutase-like"/>
    <property type="match status" value="1"/>
</dbReference>
<dbReference type="PANTHER" id="PTHR48100">
    <property type="entry name" value="BROAD-SPECIFICITY PHOSPHATASE YOR283W-RELATED"/>
    <property type="match status" value="1"/>
</dbReference>
<sequence length="195" mass="22243">MKKLYLMRHGQTLFNSLGKIQGWCDSPLTEAGKSQAKLARDFFEKEGIRFDKAYASTQERACDTLELVTSQDYQRLKGLKEWNFGLFEGESERLNPKAPYSTEFVAYGGESGDEVSCRMLATLTDIVTDLSENETALAVSHGGACFRFLKTFRDFSTDERPLFSNCAIQELVFEEGQFHLKRSIDPIHHEIKLYD</sequence>
<dbReference type="InterPro" id="IPR013078">
    <property type="entry name" value="His_Pase_superF_clade-1"/>
</dbReference>
<dbReference type="Gene3D" id="3.40.50.1240">
    <property type="entry name" value="Phosphoglycerate mutase-like"/>
    <property type="match status" value="1"/>
</dbReference>
<dbReference type="GO" id="GO:0016853">
    <property type="term" value="F:isomerase activity"/>
    <property type="evidence" value="ECO:0007669"/>
    <property type="project" value="UniProtKB-KW"/>
</dbReference>
<dbReference type="PROSITE" id="PS00175">
    <property type="entry name" value="PG_MUTASE"/>
    <property type="match status" value="1"/>
</dbReference>
<keyword evidence="2" id="KW-0413">Isomerase</keyword>
<dbReference type="OrthoDB" id="9782128at2"/>
<evidence type="ECO:0000313" key="2">
    <source>
        <dbReference type="EMBL" id="SUN62146.1"/>
    </source>
</evidence>
<keyword evidence="3" id="KW-1185">Reference proteome</keyword>
<evidence type="ECO:0000313" key="3">
    <source>
        <dbReference type="Proteomes" id="UP000254924"/>
    </source>
</evidence>
<dbReference type="EMBL" id="UHFN01000007">
    <property type="protein sequence ID" value="SUN62146.1"/>
    <property type="molecule type" value="Genomic_DNA"/>
</dbReference>
<dbReference type="PANTHER" id="PTHR48100:SF5">
    <property type="entry name" value="HISTIDINE PHOSPHATASE FAMILY PROTEIN"/>
    <property type="match status" value="1"/>
</dbReference>
<feature type="binding site" evidence="1">
    <location>
        <begin position="8"/>
        <end position="15"/>
    </location>
    <ligand>
        <name>substrate</name>
    </ligand>
</feature>
<dbReference type="Pfam" id="PF00300">
    <property type="entry name" value="His_Phos_1"/>
    <property type="match status" value="1"/>
</dbReference>
<proteinExistence type="predicted"/>
<name>A0A380KDC7_9STRE</name>
<feature type="binding site" evidence="1">
    <location>
        <position position="60"/>
    </location>
    <ligand>
        <name>substrate</name>
    </ligand>
</feature>
<dbReference type="InterPro" id="IPR001345">
    <property type="entry name" value="PG/BPGM_mutase_AS"/>
</dbReference>
<protein>
    <submittedName>
        <fullName evidence="2">Phosphoglycerate mutase</fullName>
        <ecNumber evidence="2">5.4.2.-</ecNumber>
    </submittedName>
</protein>
<dbReference type="Proteomes" id="UP000254924">
    <property type="component" value="Unassembled WGS sequence"/>
</dbReference>
<organism evidence="2 3">
    <name type="scientific">Streptococcus hyointestinalis</name>
    <dbReference type="NCBI Taxonomy" id="1337"/>
    <lineage>
        <taxon>Bacteria</taxon>
        <taxon>Bacillati</taxon>
        <taxon>Bacillota</taxon>
        <taxon>Bacilli</taxon>
        <taxon>Lactobacillales</taxon>
        <taxon>Streptococcaceae</taxon>
        <taxon>Streptococcus</taxon>
    </lineage>
</organism>